<dbReference type="AlphaFoldDB" id="A0AAV6UKH1"/>
<accession>A0AAV6UKH1</accession>
<dbReference type="Proteomes" id="UP000827092">
    <property type="component" value="Unassembled WGS sequence"/>
</dbReference>
<reference evidence="1 2" key="1">
    <citation type="journal article" date="2022" name="Nat. Ecol. Evol.">
        <title>A masculinizing supergene underlies an exaggerated male reproductive morph in a spider.</title>
        <authorList>
            <person name="Hendrickx F."/>
            <person name="De Corte Z."/>
            <person name="Sonet G."/>
            <person name="Van Belleghem S.M."/>
            <person name="Kostlbacher S."/>
            <person name="Vangestel C."/>
        </authorList>
    </citation>
    <scope>NUCLEOTIDE SEQUENCE [LARGE SCALE GENOMIC DNA]</scope>
    <source>
        <strain evidence="1">W744_W776</strain>
    </source>
</reference>
<comment type="caution">
    <text evidence="1">The sequence shown here is derived from an EMBL/GenBank/DDBJ whole genome shotgun (WGS) entry which is preliminary data.</text>
</comment>
<evidence type="ECO:0000313" key="1">
    <source>
        <dbReference type="EMBL" id="KAG8184664.1"/>
    </source>
</evidence>
<dbReference type="EMBL" id="JAFNEN010000366">
    <property type="protein sequence ID" value="KAG8184664.1"/>
    <property type="molecule type" value="Genomic_DNA"/>
</dbReference>
<proteinExistence type="predicted"/>
<organism evidence="1 2">
    <name type="scientific">Oedothorax gibbosus</name>
    <dbReference type="NCBI Taxonomy" id="931172"/>
    <lineage>
        <taxon>Eukaryota</taxon>
        <taxon>Metazoa</taxon>
        <taxon>Ecdysozoa</taxon>
        <taxon>Arthropoda</taxon>
        <taxon>Chelicerata</taxon>
        <taxon>Arachnida</taxon>
        <taxon>Araneae</taxon>
        <taxon>Araneomorphae</taxon>
        <taxon>Entelegynae</taxon>
        <taxon>Araneoidea</taxon>
        <taxon>Linyphiidae</taxon>
        <taxon>Erigoninae</taxon>
        <taxon>Oedothorax</taxon>
    </lineage>
</organism>
<sequence>MPCAHVLSVRRKLNIYLTCTFVIHGGSSQITFHQSPEPERQEECVISQIKDNVPKTCASRYRKLLPLLHKMADVASESTGEDFLKKDATLEQILRTSDECFSFADLQAQQSTSTMPTEIVLPRSVKRKGRPAGHGTTVIGLKRKKSCRPVPFTHKPRVESQVVMLKWFVPEAVASDALKKGKFIEEEDVEVDPH</sequence>
<keyword evidence="2" id="KW-1185">Reference proteome</keyword>
<protein>
    <submittedName>
        <fullName evidence="1">Uncharacterized protein</fullName>
    </submittedName>
</protein>
<evidence type="ECO:0000313" key="2">
    <source>
        <dbReference type="Proteomes" id="UP000827092"/>
    </source>
</evidence>
<name>A0AAV6UKH1_9ARAC</name>
<gene>
    <name evidence="1" type="ORF">JTE90_012149</name>
</gene>